<dbReference type="InterPro" id="IPR001387">
    <property type="entry name" value="Cro/C1-type_HTH"/>
</dbReference>
<feature type="domain" description="LysM" evidence="3">
    <location>
        <begin position="7"/>
        <end position="51"/>
    </location>
</feature>
<dbReference type="PANTHER" id="PTHR21666:SF263">
    <property type="entry name" value="MUREIN HYDROLASE ACTIVATOR NLPD"/>
    <property type="match status" value="1"/>
</dbReference>
<dbReference type="InterPro" id="IPR016047">
    <property type="entry name" value="M23ase_b-sheet_dom"/>
</dbReference>
<dbReference type="GO" id="GO:0004222">
    <property type="term" value="F:metalloendopeptidase activity"/>
    <property type="evidence" value="ECO:0007669"/>
    <property type="project" value="TreeGrafter"/>
</dbReference>
<dbReference type="Gene3D" id="2.70.70.10">
    <property type="entry name" value="Glucose Permease (Domain IIA)"/>
    <property type="match status" value="1"/>
</dbReference>
<dbReference type="EMBL" id="UINC01033690">
    <property type="protein sequence ID" value="SVB23359.1"/>
    <property type="molecule type" value="Genomic_DNA"/>
</dbReference>
<evidence type="ECO:0000259" key="3">
    <source>
        <dbReference type="PROSITE" id="PS51782"/>
    </source>
</evidence>
<dbReference type="Pfam" id="PF01551">
    <property type="entry name" value="Peptidase_M23"/>
    <property type="match status" value="1"/>
</dbReference>
<comment type="similarity">
    <text evidence="1">Belongs to the E.coli NlpD/Haemophilus LppB family.</text>
</comment>
<dbReference type="CDD" id="cd12797">
    <property type="entry name" value="M23_peptidase"/>
    <property type="match status" value="1"/>
</dbReference>
<feature type="domain" description="HTH cro/C1-type" evidence="2">
    <location>
        <begin position="7"/>
        <end position="31"/>
    </location>
</feature>
<protein>
    <submittedName>
        <fullName evidence="4">Uncharacterized protein</fullName>
    </submittedName>
</protein>
<sequence length="284" mass="30977">RIGDNSREHIVISGETLWRIAQAYNTDIYELAILNQIEPPFRIFVGQSLILSNSPGKPLKLAAFKRTQEISREEFPPPTNSEKKLLAKGAPKIKTANDNLAFLAINPGTKPQTKRGTIFSTHPPKISKKKLGKLYGTMLPPVRKGSLFIWPVKGALISSFGAKGRGLHNDGVNIMAPKGTVVRSAGSGIVAYAGNELRGFGNLLLIKHGNGWVTAYAHNEILTVHRGDKVKKGQAVARVGSSGNVFRPQLHFEIRKGNKAVDPILKISNINGRRTSVQKRLSKG</sequence>
<name>A0A382CBY7_9ZZZZ</name>
<dbReference type="Gene3D" id="3.10.350.10">
    <property type="entry name" value="LysM domain"/>
    <property type="match status" value="1"/>
</dbReference>
<dbReference type="InterPro" id="IPR018392">
    <property type="entry name" value="LysM"/>
</dbReference>
<dbReference type="PROSITE" id="PS51782">
    <property type="entry name" value="LYSM"/>
    <property type="match status" value="1"/>
</dbReference>
<accession>A0A382CBY7</accession>
<reference evidence="4" key="1">
    <citation type="submission" date="2018-05" db="EMBL/GenBank/DDBJ databases">
        <authorList>
            <person name="Lanie J.A."/>
            <person name="Ng W.-L."/>
            <person name="Kazmierczak K.M."/>
            <person name="Andrzejewski T.M."/>
            <person name="Davidsen T.M."/>
            <person name="Wayne K.J."/>
            <person name="Tettelin H."/>
            <person name="Glass J.I."/>
            <person name="Rusch D."/>
            <person name="Podicherti R."/>
            <person name="Tsui H.-C.T."/>
            <person name="Winkler M.E."/>
        </authorList>
    </citation>
    <scope>NUCLEOTIDE SEQUENCE</scope>
</reference>
<gene>
    <name evidence="4" type="ORF">METZ01_LOCUS176213</name>
</gene>
<dbReference type="PANTHER" id="PTHR21666">
    <property type="entry name" value="PEPTIDASE-RELATED"/>
    <property type="match status" value="1"/>
</dbReference>
<proteinExistence type="inferred from homology"/>
<evidence type="ECO:0000259" key="2">
    <source>
        <dbReference type="PROSITE" id="PS50943"/>
    </source>
</evidence>
<feature type="non-terminal residue" evidence="4">
    <location>
        <position position="1"/>
    </location>
</feature>
<dbReference type="InterPro" id="IPR036779">
    <property type="entry name" value="LysM_dom_sf"/>
</dbReference>
<dbReference type="Pfam" id="PF01476">
    <property type="entry name" value="LysM"/>
    <property type="match status" value="1"/>
</dbReference>
<dbReference type="SUPFAM" id="SSF51261">
    <property type="entry name" value="Duplicated hybrid motif"/>
    <property type="match status" value="1"/>
</dbReference>
<dbReference type="CDD" id="cd00118">
    <property type="entry name" value="LysM"/>
    <property type="match status" value="1"/>
</dbReference>
<dbReference type="SMART" id="SM00257">
    <property type="entry name" value="LysM"/>
    <property type="match status" value="1"/>
</dbReference>
<organism evidence="4">
    <name type="scientific">marine metagenome</name>
    <dbReference type="NCBI Taxonomy" id="408172"/>
    <lineage>
        <taxon>unclassified sequences</taxon>
        <taxon>metagenomes</taxon>
        <taxon>ecological metagenomes</taxon>
    </lineage>
</organism>
<evidence type="ECO:0000256" key="1">
    <source>
        <dbReference type="ARBA" id="ARBA00038420"/>
    </source>
</evidence>
<dbReference type="AlphaFoldDB" id="A0A382CBY7"/>
<evidence type="ECO:0000313" key="4">
    <source>
        <dbReference type="EMBL" id="SVB23359.1"/>
    </source>
</evidence>
<dbReference type="InterPro" id="IPR050570">
    <property type="entry name" value="Cell_wall_metabolism_enzyme"/>
</dbReference>
<dbReference type="InterPro" id="IPR011055">
    <property type="entry name" value="Dup_hybrid_motif"/>
</dbReference>
<dbReference type="PROSITE" id="PS50943">
    <property type="entry name" value="HTH_CROC1"/>
    <property type="match status" value="1"/>
</dbReference>